<feature type="region of interest" description="Disordered" evidence="1">
    <location>
        <begin position="107"/>
        <end position="139"/>
    </location>
</feature>
<reference evidence="3" key="1">
    <citation type="submission" date="2018-02" db="EMBL/GenBank/DDBJ databases">
        <authorList>
            <person name="Clavel T."/>
            <person name="Strowig T."/>
        </authorList>
    </citation>
    <scope>NUCLEOTIDE SEQUENCE [LARGE SCALE GENOMIC DNA]</scope>
    <source>
        <strain evidence="3">DSM 100764</strain>
    </source>
</reference>
<sequence>MFLTIEDYQSVCDSFEFEQVTASEAERLTAERAAMEQICSYTRHRYDMQQAFAAEGEQRNAMLVQCMVNITLWLMIHRLPQNMGHERRECLYNDSVKWLRDVQNSKASPDLPTYTGTDGETDAHNPVRYGSMPPNRYDY</sequence>
<gene>
    <name evidence="2" type="ORF">C5O25_04055</name>
</gene>
<dbReference type="Proteomes" id="UP000244925">
    <property type="component" value="Unassembled WGS sequence"/>
</dbReference>
<dbReference type="EMBL" id="PUBV01000006">
    <property type="protein sequence ID" value="PWB08352.1"/>
    <property type="molecule type" value="Genomic_DNA"/>
</dbReference>
<protein>
    <submittedName>
        <fullName evidence="2">DUF1320 domain-containing protein</fullName>
    </submittedName>
</protein>
<name>A0A2V1J0D0_9BACT</name>
<evidence type="ECO:0000313" key="3">
    <source>
        <dbReference type="Proteomes" id="UP000244925"/>
    </source>
</evidence>
<organism evidence="2 3">
    <name type="scientific">Paramuribaculum intestinale</name>
    <dbReference type="NCBI Taxonomy" id="2094151"/>
    <lineage>
        <taxon>Bacteria</taxon>
        <taxon>Pseudomonadati</taxon>
        <taxon>Bacteroidota</taxon>
        <taxon>Bacteroidia</taxon>
        <taxon>Bacteroidales</taxon>
        <taxon>Muribaculaceae</taxon>
        <taxon>Paramuribaculum</taxon>
    </lineage>
</organism>
<evidence type="ECO:0000256" key="1">
    <source>
        <dbReference type="SAM" id="MobiDB-lite"/>
    </source>
</evidence>
<accession>A0A2V1J0D0</accession>
<proteinExistence type="predicted"/>
<evidence type="ECO:0000313" key="2">
    <source>
        <dbReference type="EMBL" id="PWB08352.1"/>
    </source>
</evidence>
<dbReference type="AlphaFoldDB" id="A0A2V1J0D0"/>
<comment type="caution">
    <text evidence="2">The sequence shown here is derived from an EMBL/GenBank/DDBJ whole genome shotgun (WGS) entry which is preliminary data.</text>
</comment>
<keyword evidence="3" id="KW-1185">Reference proteome</keyword>
<dbReference type="RefSeq" id="WP_107035457.1">
    <property type="nucleotide sequence ID" value="NZ_PUBV01000006.1"/>
</dbReference>